<organism evidence="3">
    <name type="scientific">Metalysinibacillus saudimassiliensis</name>
    <dbReference type="NCBI Taxonomy" id="1461583"/>
    <lineage>
        <taxon>Bacteria</taxon>
        <taxon>Bacillati</taxon>
        <taxon>Bacillota</taxon>
        <taxon>Bacilli</taxon>
        <taxon>Bacillales</taxon>
        <taxon>Caryophanaceae</taxon>
        <taxon>Metalysinibacillus</taxon>
    </lineage>
</organism>
<dbReference type="AlphaFoldDB" id="A0A078M942"/>
<dbReference type="PATRIC" id="fig|1461583.4.peg.1043"/>
<accession>A0A078M942</accession>
<gene>
    <name evidence="3" type="ORF">BN1050_01082</name>
</gene>
<evidence type="ECO:0000313" key="3">
    <source>
        <dbReference type="EMBL" id="CEA01952.1"/>
    </source>
</evidence>
<dbReference type="HOGENOM" id="CLU_446757_0_0_9"/>
<dbReference type="Gene3D" id="2.60.40.1220">
    <property type="match status" value="1"/>
</dbReference>
<evidence type="ECO:0000256" key="2">
    <source>
        <dbReference type="SAM" id="SignalP"/>
    </source>
</evidence>
<feature type="signal peptide" evidence="2">
    <location>
        <begin position="1"/>
        <end position="27"/>
    </location>
</feature>
<proteinExistence type="predicted"/>
<name>A0A078M942_9BACL</name>
<feature type="chain" id="PRO_5001741936" evidence="2">
    <location>
        <begin position="28"/>
        <end position="611"/>
    </location>
</feature>
<dbReference type="InterPro" id="IPR008964">
    <property type="entry name" value="Invasin/intimin_cell_adhesion"/>
</dbReference>
<reference evidence="3" key="1">
    <citation type="submission" date="2014-07" db="EMBL/GenBank/DDBJ databases">
        <authorList>
            <person name="Urmite Genomes Urmite Genomes"/>
        </authorList>
    </citation>
    <scope>NUCLEOTIDE SEQUENCE</scope>
    <source>
        <strain evidence="3">13S34_air</strain>
    </source>
</reference>
<dbReference type="SUPFAM" id="SSF49373">
    <property type="entry name" value="Invasin/intimin cell-adhesion fragments"/>
    <property type="match status" value="1"/>
</dbReference>
<evidence type="ECO:0000256" key="1">
    <source>
        <dbReference type="ARBA" id="ARBA00022729"/>
    </source>
</evidence>
<sequence length="611" mass="66642">MNKTKKTSASLIALALATSTVAPYAAAQTYELRSVYAQIDGQTYVFPASDMADLLAQGKSVTHVEITTGHVFAIGDYSKELAKSKNKPMSAIFAQLIEDKKYLSESEITRLNASYDGQVETDGKDGDITVTVPKPPAPTIKPVVISDIITMRDVPNAVTIKFSKPPKNIEALITGEFIELEHNGEVFRLMYARSGVYDNEAIFRVVDGKRLHNNVSYNVTIAGDWAETTIKNVTIKNETPFVERIEGPSTVDASIVVNGKFDYAELRYVGVTQYGDTTELPTTTVLEKVALDGKALATSDYTFRGGVLTLKNKLMPKSTIETTFSFKVKGRTERTTLTTTVNEFAPAEAARVELALDTTKPFYEGQDMTVKAKVFDQYGEEMKTAQVDWQVGSLQLTGSLTEKVTLQNSGSVVVTATVNGHTASQTITVLAAPKPAKIEVAVTPGNYFNGDDLPVTAKVFDQHGTEMRNQKVDWTVGDAKKLAGKQSDVLTLQIVETPEEFVGTKPLTAGEYKFKGGTDVVKTLTLTYSEALTTKDLKIDEFIVDGIKATKVTPSGDNDILILTFAEPLTITDKETLTVSTPKLKDAVGNEQDEEQKFSVIIKDGKLQLKN</sequence>
<keyword evidence="1 2" id="KW-0732">Signal</keyword>
<protein>
    <submittedName>
        <fullName evidence="3">Uncharacterized protein</fullName>
    </submittedName>
</protein>
<dbReference type="EMBL" id="LN483074">
    <property type="protein sequence ID" value="CEA01952.1"/>
    <property type="molecule type" value="Genomic_DNA"/>
</dbReference>
<dbReference type="InterPro" id="IPR014755">
    <property type="entry name" value="Cu-Rt/internalin_Ig-like"/>
</dbReference>